<reference evidence="2" key="1">
    <citation type="journal article" date="2024" name="Proc. Natl. Acad. Sci. U.S.A.">
        <title>Extraordinary preservation of gene collinearity over three hundred million years revealed in homosporous lycophytes.</title>
        <authorList>
            <person name="Li C."/>
            <person name="Wickell D."/>
            <person name="Kuo L.Y."/>
            <person name="Chen X."/>
            <person name="Nie B."/>
            <person name="Liao X."/>
            <person name="Peng D."/>
            <person name="Ji J."/>
            <person name="Jenkins J."/>
            <person name="Williams M."/>
            <person name="Shu S."/>
            <person name="Plott C."/>
            <person name="Barry K."/>
            <person name="Rajasekar S."/>
            <person name="Grimwood J."/>
            <person name="Han X."/>
            <person name="Sun S."/>
            <person name="Hou Z."/>
            <person name="He W."/>
            <person name="Dai G."/>
            <person name="Sun C."/>
            <person name="Schmutz J."/>
            <person name="Leebens-Mack J.H."/>
            <person name="Li F.W."/>
            <person name="Wang L."/>
        </authorList>
    </citation>
    <scope>NUCLEOTIDE SEQUENCE [LARGE SCALE GENOMIC DNA]</scope>
    <source>
        <strain evidence="2">cv. PW_Plant_1</strain>
    </source>
</reference>
<dbReference type="Proteomes" id="UP001162992">
    <property type="component" value="Chromosome 2"/>
</dbReference>
<sequence>MFIRAIANATAAAQLLLAPRFHPHLSASPPPRSSTHVAACRSRSPLLLLRCRLACHCSTSTFSQRAAPDSSDGGENGQGFDQGEAYRILEDQCKSDVELREILGDCIVDPESMQKRVESRVKRKEHNLLQRKMGSPVPMAVSFRDFDSHDSFIWLELYDTPKEEDVEFLGSVFRSWYILGHLGSFNSLNIQLTRSPADQRPDYSSDHAAKALPCNFQNSGNLEFQHKWGRIWVDLGTSDPLSWDILINTLATVSSDHVGIKQLVFGRKIMGGWQENKTSAELKYKVYNF</sequence>
<organism evidence="1 2">
    <name type="scientific">Diphasiastrum complanatum</name>
    <name type="common">Issler's clubmoss</name>
    <name type="synonym">Lycopodium complanatum</name>
    <dbReference type="NCBI Taxonomy" id="34168"/>
    <lineage>
        <taxon>Eukaryota</taxon>
        <taxon>Viridiplantae</taxon>
        <taxon>Streptophyta</taxon>
        <taxon>Embryophyta</taxon>
        <taxon>Tracheophyta</taxon>
        <taxon>Lycopodiopsida</taxon>
        <taxon>Lycopodiales</taxon>
        <taxon>Lycopodiaceae</taxon>
        <taxon>Lycopodioideae</taxon>
        <taxon>Diphasiastrum</taxon>
    </lineage>
</organism>
<accession>A0ACC2EJT8</accession>
<protein>
    <submittedName>
        <fullName evidence="1">Uncharacterized protein</fullName>
    </submittedName>
</protein>
<comment type="caution">
    <text evidence="1">The sequence shown here is derived from an EMBL/GenBank/DDBJ whole genome shotgun (WGS) entry which is preliminary data.</text>
</comment>
<name>A0ACC2EJT8_DIPCM</name>
<gene>
    <name evidence="1" type="ORF">O6H91_02G119300</name>
</gene>
<proteinExistence type="predicted"/>
<evidence type="ECO:0000313" key="1">
    <source>
        <dbReference type="EMBL" id="KAJ7566803.1"/>
    </source>
</evidence>
<evidence type="ECO:0000313" key="2">
    <source>
        <dbReference type="Proteomes" id="UP001162992"/>
    </source>
</evidence>
<dbReference type="EMBL" id="CM055093">
    <property type="protein sequence ID" value="KAJ7566803.1"/>
    <property type="molecule type" value="Genomic_DNA"/>
</dbReference>
<keyword evidence="2" id="KW-1185">Reference proteome</keyword>